<organism evidence="2 3">
    <name type="scientific">Bacillus pacificus</name>
    <dbReference type="NCBI Taxonomy" id="2026187"/>
    <lineage>
        <taxon>Bacteria</taxon>
        <taxon>Bacillati</taxon>
        <taxon>Bacillota</taxon>
        <taxon>Bacilli</taxon>
        <taxon>Bacillales</taxon>
        <taxon>Bacillaceae</taxon>
        <taxon>Bacillus</taxon>
        <taxon>Bacillus cereus group</taxon>
    </lineage>
</organism>
<evidence type="ECO:0000259" key="1">
    <source>
        <dbReference type="SMART" id="SM00901"/>
    </source>
</evidence>
<dbReference type="EMBL" id="FWZB01000039">
    <property type="protein sequence ID" value="SME11851.1"/>
    <property type="molecule type" value="Genomic_DNA"/>
</dbReference>
<feature type="domain" description="FRG" evidence="1">
    <location>
        <begin position="31"/>
        <end position="125"/>
    </location>
</feature>
<evidence type="ECO:0000313" key="2">
    <source>
        <dbReference type="EMBL" id="SME11851.1"/>
    </source>
</evidence>
<dbReference type="Proteomes" id="UP000194499">
    <property type="component" value="Unassembled WGS sequence"/>
</dbReference>
<gene>
    <name evidence="2" type="ORF">BACERE00191_03138</name>
</gene>
<dbReference type="Pfam" id="PF08867">
    <property type="entry name" value="FRG"/>
    <property type="match status" value="1"/>
</dbReference>
<proteinExistence type="predicted"/>
<protein>
    <submittedName>
        <fullName evidence="2">FRG domain protein</fullName>
    </submittedName>
</protein>
<reference evidence="3" key="1">
    <citation type="submission" date="2017-04" db="EMBL/GenBank/DDBJ databases">
        <authorList>
            <person name="Criscuolo A."/>
        </authorList>
    </citation>
    <scope>NUCLEOTIDE SEQUENCE [LARGE SCALE GENOMIC DNA]</scope>
</reference>
<sequence length="338" mass="40012">MEGYTKDLFGILSTAKLEIDELRSFLELDESNSIIAFRGEPQDYGDTKLLPSMNRINMSINDEKNFFDSLRDYGIISDNSASYVEKAIEAQHYLQTSRLLDISFNVLISIYFATLQDNDLDAQLYVFCFPKCFSPSSQYINQYYTNMMENNKKNLILRNNFKVITHGYYNERMKLQSGGFVLFPSENMAPIPKCFYRTITIPSGYKESIRKDLVTYFSIYESSVFPEKEKRKEIVLEAMKRGRVEKNQNYIDLELESYFEYLTYDIKWDIREVSEFKNAKGIELEDKKNRIYRKLRKANHDLKKSIEELSVDKEFYIEKAQFNFEGLKLMCEEELRRI</sequence>
<dbReference type="RefSeq" id="WP_176359598.1">
    <property type="nucleotide sequence ID" value="NZ_CP093424.1"/>
</dbReference>
<dbReference type="InterPro" id="IPR014966">
    <property type="entry name" value="FRG-dom"/>
</dbReference>
<dbReference type="SMART" id="SM00901">
    <property type="entry name" value="FRG"/>
    <property type="match status" value="1"/>
</dbReference>
<dbReference type="AlphaFoldDB" id="A0A1Y5ZTB2"/>
<name>A0A1Y5ZTB2_9BACI</name>
<evidence type="ECO:0000313" key="3">
    <source>
        <dbReference type="Proteomes" id="UP000194499"/>
    </source>
</evidence>
<accession>A0A1Y5ZTB2</accession>